<reference evidence="6" key="1">
    <citation type="submission" date="2020-12" db="EMBL/GenBank/DDBJ databases">
        <title>Metabolic potential, ecology and presence of endohyphal bacteria is reflected in genomic diversity of Mucoromycotina.</title>
        <authorList>
            <person name="Muszewska A."/>
            <person name="Okrasinska A."/>
            <person name="Steczkiewicz K."/>
            <person name="Drgas O."/>
            <person name="Orlowska M."/>
            <person name="Perlinska-Lenart U."/>
            <person name="Aleksandrzak-Piekarczyk T."/>
            <person name="Szatraj K."/>
            <person name="Zielenkiewicz U."/>
            <person name="Pilsyk S."/>
            <person name="Malc E."/>
            <person name="Mieczkowski P."/>
            <person name="Kruszewska J.S."/>
            <person name="Biernat P."/>
            <person name="Pawlowska J."/>
        </authorList>
    </citation>
    <scope>NUCLEOTIDE SEQUENCE</scope>
    <source>
        <strain evidence="6">WA0000067209</strain>
    </source>
</reference>
<evidence type="ECO:0000313" key="6">
    <source>
        <dbReference type="EMBL" id="KAG2172879.1"/>
    </source>
</evidence>
<evidence type="ECO:0000256" key="3">
    <source>
        <dbReference type="ARBA" id="ARBA00030300"/>
    </source>
</evidence>
<dbReference type="Pfam" id="PF19026">
    <property type="entry name" value="UBA_HYPK"/>
    <property type="match status" value="1"/>
</dbReference>
<feature type="compositionally biased region" description="Acidic residues" evidence="4">
    <location>
        <begin position="16"/>
        <end position="28"/>
    </location>
</feature>
<dbReference type="PIRSF" id="PIRSF015901">
    <property type="entry name" value="NAC_alpha"/>
    <property type="match status" value="1"/>
</dbReference>
<dbReference type="Gene3D" id="2.20.70.30">
    <property type="entry name" value="Nascent polypeptide-associated complex domain"/>
    <property type="match status" value="1"/>
</dbReference>
<feature type="domain" description="NAC-A/B" evidence="5">
    <location>
        <begin position="37"/>
        <end position="102"/>
    </location>
</feature>
<evidence type="ECO:0000259" key="5">
    <source>
        <dbReference type="PROSITE" id="PS51151"/>
    </source>
</evidence>
<dbReference type="InterPro" id="IPR044034">
    <property type="entry name" value="NAC-like_UBA"/>
</dbReference>
<protein>
    <recommendedName>
        <fullName evidence="2">Nascent polypeptide-associated complex subunit alpha</fullName>
    </recommendedName>
    <alternativeName>
        <fullName evidence="3">Alpha-NAC</fullName>
    </alternativeName>
</protein>
<sequence length="191" mass="20882">MSAEIAEKPVDQKVEELEDELPELEENEVSAADTPQSRGEKKARKAIKALGLKKVEGINRVTMRRPRGVLLVVAKPDVYRSVNSDTYIVFGESSVEDMNAQAQAAQALAGEAETEASEQTETAPAAEEEDDGEVDATGVDEKDIELVVSQANVSRNKAVKALKNNNNDIVNAIMVSDRQTIEFDHFCMYAN</sequence>
<dbReference type="Proteomes" id="UP000654370">
    <property type="component" value="Unassembled WGS sequence"/>
</dbReference>
<dbReference type="FunFam" id="1.10.8.10:FF:000006">
    <property type="entry name" value="Putative nascent polypeptide-associated complex subunit alpha"/>
    <property type="match status" value="1"/>
</dbReference>
<feature type="compositionally biased region" description="Basic and acidic residues" evidence="4">
    <location>
        <begin position="1"/>
        <end position="15"/>
    </location>
</feature>
<comment type="similarity">
    <text evidence="1">Belongs to the NAC-alpha family.</text>
</comment>
<dbReference type="SMART" id="SM01407">
    <property type="entry name" value="NAC"/>
    <property type="match status" value="1"/>
</dbReference>
<dbReference type="PROSITE" id="PS51151">
    <property type="entry name" value="NAC_AB"/>
    <property type="match status" value="1"/>
</dbReference>
<gene>
    <name evidence="6" type="ORF">INT43_000229</name>
</gene>
<dbReference type="InterPro" id="IPR002715">
    <property type="entry name" value="Nas_poly-pep-assoc_cplx_dom"/>
</dbReference>
<evidence type="ECO:0000256" key="1">
    <source>
        <dbReference type="ARBA" id="ARBA00009882"/>
    </source>
</evidence>
<dbReference type="Gene3D" id="1.10.8.10">
    <property type="entry name" value="DNA helicase RuvA subunit, C-terminal domain"/>
    <property type="match status" value="1"/>
</dbReference>
<feature type="region of interest" description="Disordered" evidence="4">
    <location>
        <begin position="1"/>
        <end position="43"/>
    </location>
</feature>
<dbReference type="PANTHER" id="PTHR21713">
    <property type="entry name" value="NASCENT POLYPEPTIDE ASSOCIATED COMPLEX ALPHA SUBUNIT-RELATED"/>
    <property type="match status" value="1"/>
</dbReference>
<organism evidence="6 7">
    <name type="scientific">Mortierella isabellina</name>
    <name type="common">Filamentous fungus</name>
    <name type="synonym">Umbelopsis isabellina</name>
    <dbReference type="NCBI Taxonomy" id="91625"/>
    <lineage>
        <taxon>Eukaryota</taxon>
        <taxon>Fungi</taxon>
        <taxon>Fungi incertae sedis</taxon>
        <taxon>Mucoromycota</taxon>
        <taxon>Mucoromycotina</taxon>
        <taxon>Umbelopsidomycetes</taxon>
        <taxon>Umbelopsidales</taxon>
        <taxon>Umbelopsidaceae</taxon>
        <taxon>Umbelopsis</taxon>
    </lineage>
</organism>
<keyword evidence="7" id="KW-1185">Reference proteome</keyword>
<name>A0A8H7PFU4_MORIS</name>
<dbReference type="EMBL" id="JAEPQZ010000016">
    <property type="protein sequence ID" value="KAG2172879.1"/>
    <property type="molecule type" value="Genomic_DNA"/>
</dbReference>
<feature type="region of interest" description="Disordered" evidence="4">
    <location>
        <begin position="106"/>
        <end position="139"/>
    </location>
</feature>
<proteinExistence type="inferred from homology"/>
<accession>A0A8H7PFU4</accession>
<dbReference type="InterPro" id="IPR016641">
    <property type="entry name" value="EGD2/NACA0like"/>
</dbReference>
<evidence type="ECO:0000256" key="4">
    <source>
        <dbReference type="SAM" id="MobiDB-lite"/>
    </source>
</evidence>
<dbReference type="OrthoDB" id="3169036at2759"/>
<dbReference type="GO" id="GO:0005854">
    <property type="term" value="C:nascent polypeptide-associated complex"/>
    <property type="evidence" value="ECO:0007669"/>
    <property type="project" value="InterPro"/>
</dbReference>
<comment type="caution">
    <text evidence="6">The sequence shown here is derived from an EMBL/GenBank/DDBJ whole genome shotgun (WGS) entry which is preliminary data.</text>
</comment>
<dbReference type="CDD" id="cd22054">
    <property type="entry name" value="NAC_NACA"/>
    <property type="match status" value="1"/>
</dbReference>
<dbReference type="AlphaFoldDB" id="A0A8H7PFU4"/>
<evidence type="ECO:0000256" key="2">
    <source>
        <dbReference type="ARBA" id="ARBA00014437"/>
    </source>
</evidence>
<dbReference type="InterPro" id="IPR038187">
    <property type="entry name" value="NAC_A/B_dom_sf"/>
</dbReference>
<evidence type="ECO:0000313" key="7">
    <source>
        <dbReference type="Proteomes" id="UP000654370"/>
    </source>
</evidence>
<dbReference type="Pfam" id="PF01849">
    <property type="entry name" value="NAC"/>
    <property type="match status" value="1"/>
</dbReference>